<evidence type="ECO:0000259" key="1">
    <source>
        <dbReference type="Pfam" id="PF06985"/>
    </source>
</evidence>
<dbReference type="InterPro" id="IPR010730">
    <property type="entry name" value="HET"/>
</dbReference>
<proteinExistence type="predicted"/>
<dbReference type="PANTHER" id="PTHR10622">
    <property type="entry name" value="HET DOMAIN-CONTAINING PROTEIN"/>
    <property type="match status" value="1"/>
</dbReference>
<name>A0A9W4WHY8_9PEZI</name>
<evidence type="ECO:0000313" key="3">
    <source>
        <dbReference type="EMBL" id="CAI0652964.1"/>
    </source>
</evidence>
<feature type="domain" description="DUF8212" evidence="2">
    <location>
        <begin position="215"/>
        <end position="246"/>
    </location>
</feature>
<evidence type="ECO:0008006" key="5">
    <source>
        <dbReference type="Google" id="ProtNLM"/>
    </source>
</evidence>
<evidence type="ECO:0000259" key="2">
    <source>
        <dbReference type="Pfam" id="PF26640"/>
    </source>
</evidence>
<dbReference type="Pfam" id="PF26640">
    <property type="entry name" value="DUF8212"/>
    <property type="match status" value="1"/>
</dbReference>
<dbReference type="EMBL" id="CAMGZC010001495">
    <property type="protein sequence ID" value="CAI0652964.1"/>
    <property type="molecule type" value="Genomic_DNA"/>
</dbReference>
<sequence>METHYGKFIPPYAILSHTWEDEEVTFQDWTSPMRNGMKGFQKIHMTCQLAASNGIQYAWVDTCCIDKSNSAELSEAINSMYKWYQKAEVCYAYLSDLRLPESLPEDASAPAPSFGGCRWFHRGWTLQELIAPTAVLFYQHDWRFVGTKEDWKNILSDVTGIASTAIQDYRPRDYSIAERMSWAGRRETTREEDMACCLLGIFDVNIPMLYGEGTKAFRRLQEEIIRTAYDVSIFAWTKDRHGTQLTRYDGTDHGSAFAEAPADFHLKARQLIRHQWNEVSVTNAGIKLTLDLCVVRVQQAGGLSYVLPVCTGSWRGKYWKQGMHGIGVGLKMISPGRFVRQGLRKLVEISDQDKACMVHRIRFPDAYILTNQAHSLDLDLLHNHLHLPSFTFPPGCKVVKAWPSGTWNDVENSFMTGVEEPSYGSFLLEVLSTSTPGGRTVGNFGTLEFMFLFNSLPNPKDKSTGIYRRDLQFTIVGYREHQLVLDIINLRLGARDMDIGEMRRTLRNFSIPRQIAAAVPVGKRGHRICASVDVVLMSKATQRCIVKTSTRGLENVQQSWSV</sequence>
<reference evidence="3" key="1">
    <citation type="submission" date="2022-08" db="EMBL/GenBank/DDBJ databases">
        <authorList>
            <person name="Giroux E."/>
            <person name="Giroux E."/>
        </authorList>
    </citation>
    <scope>NUCLEOTIDE SEQUENCE</scope>
    <source>
        <strain evidence="3">H1091258</strain>
    </source>
</reference>
<comment type="caution">
    <text evidence="3">The sequence shown here is derived from an EMBL/GenBank/DDBJ whole genome shotgun (WGS) entry which is preliminary data.</text>
</comment>
<protein>
    <recommendedName>
        <fullName evidence="5">Heterokaryon incompatibility domain-containing protein</fullName>
    </recommendedName>
</protein>
<accession>A0A9W4WHY8</accession>
<gene>
    <name evidence="3" type="ORF">CGXH109_LOCUS122499</name>
</gene>
<dbReference type="Proteomes" id="UP001152533">
    <property type="component" value="Unassembled WGS sequence"/>
</dbReference>
<dbReference type="AlphaFoldDB" id="A0A9W4WHY8"/>
<evidence type="ECO:0000313" key="4">
    <source>
        <dbReference type="Proteomes" id="UP001152533"/>
    </source>
</evidence>
<dbReference type="PANTHER" id="PTHR10622:SF12">
    <property type="entry name" value="HET DOMAIN-CONTAINING PROTEIN"/>
    <property type="match status" value="1"/>
</dbReference>
<dbReference type="Pfam" id="PF06985">
    <property type="entry name" value="HET"/>
    <property type="match status" value="1"/>
</dbReference>
<dbReference type="InterPro" id="IPR058525">
    <property type="entry name" value="DUF8212"/>
</dbReference>
<organism evidence="3 4">
    <name type="scientific">Colletotrichum noveboracense</name>
    <dbReference type="NCBI Taxonomy" id="2664923"/>
    <lineage>
        <taxon>Eukaryota</taxon>
        <taxon>Fungi</taxon>
        <taxon>Dikarya</taxon>
        <taxon>Ascomycota</taxon>
        <taxon>Pezizomycotina</taxon>
        <taxon>Sordariomycetes</taxon>
        <taxon>Hypocreomycetidae</taxon>
        <taxon>Glomerellales</taxon>
        <taxon>Glomerellaceae</taxon>
        <taxon>Colletotrichum</taxon>
        <taxon>Colletotrichum gloeosporioides species complex</taxon>
    </lineage>
</organism>
<feature type="domain" description="Heterokaryon incompatibility" evidence="1">
    <location>
        <begin position="12"/>
        <end position="96"/>
    </location>
</feature>
<keyword evidence="4" id="KW-1185">Reference proteome</keyword>